<dbReference type="AlphaFoldDB" id="A0A0K2TJL8"/>
<proteinExistence type="predicted"/>
<evidence type="ECO:0000313" key="1">
    <source>
        <dbReference type="EMBL" id="CDW26000.1"/>
    </source>
</evidence>
<dbReference type="EMBL" id="HACA01008639">
    <property type="protein sequence ID" value="CDW26000.1"/>
    <property type="molecule type" value="Transcribed_RNA"/>
</dbReference>
<organism evidence="1">
    <name type="scientific">Lepeophtheirus salmonis</name>
    <name type="common">Salmon louse</name>
    <name type="synonym">Caligus salmonis</name>
    <dbReference type="NCBI Taxonomy" id="72036"/>
    <lineage>
        <taxon>Eukaryota</taxon>
        <taxon>Metazoa</taxon>
        <taxon>Ecdysozoa</taxon>
        <taxon>Arthropoda</taxon>
        <taxon>Crustacea</taxon>
        <taxon>Multicrustacea</taxon>
        <taxon>Hexanauplia</taxon>
        <taxon>Copepoda</taxon>
        <taxon>Siphonostomatoida</taxon>
        <taxon>Caligidae</taxon>
        <taxon>Lepeophtheirus</taxon>
    </lineage>
</organism>
<dbReference type="EMBL" id="HACA01008640">
    <property type="protein sequence ID" value="CDW26001.1"/>
    <property type="molecule type" value="Transcribed_RNA"/>
</dbReference>
<sequence>MGLARNFNLMCCTDCWATQADFDETHTPIIVHDVTIARIFNLMYRTDCWARKTDFDKTPNYSSTMRSIIKAWWKSNICRIRVMV</sequence>
<accession>A0A0K2TJL8</accession>
<protein>
    <submittedName>
        <fullName evidence="1">Uncharacterized protein</fullName>
    </submittedName>
</protein>
<name>A0A0K2TJL8_LEPSM</name>
<reference evidence="1" key="1">
    <citation type="submission" date="2014-05" db="EMBL/GenBank/DDBJ databases">
        <authorList>
            <person name="Chronopoulou M."/>
        </authorList>
    </citation>
    <scope>NUCLEOTIDE SEQUENCE</scope>
    <source>
        <tissue evidence="1">Whole organism</tissue>
    </source>
</reference>